<reference evidence="1" key="1">
    <citation type="submission" date="2020-09" db="EMBL/GenBank/DDBJ databases">
        <title>Genome-Enabled Discovery of Anthraquinone Biosynthesis in Senna tora.</title>
        <authorList>
            <person name="Kang S.-H."/>
            <person name="Pandey R.P."/>
            <person name="Lee C.-M."/>
            <person name="Sim J.-S."/>
            <person name="Jeong J.-T."/>
            <person name="Choi B.-S."/>
            <person name="Jung M."/>
            <person name="Ginzburg D."/>
            <person name="Zhao K."/>
            <person name="Won S.Y."/>
            <person name="Oh T.-J."/>
            <person name="Yu Y."/>
            <person name="Kim N.-H."/>
            <person name="Lee O.R."/>
            <person name="Lee T.-H."/>
            <person name="Bashyal P."/>
            <person name="Kim T.-S."/>
            <person name="Lee W.-H."/>
            <person name="Kawkins C."/>
            <person name="Kim C.-K."/>
            <person name="Kim J.S."/>
            <person name="Ahn B.O."/>
            <person name="Rhee S.Y."/>
            <person name="Sohng J.K."/>
        </authorList>
    </citation>
    <scope>NUCLEOTIDE SEQUENCE</scope>
    <source>
        <tissue evidence="1">Leaf</tissue>
    </source>
</reference>
<organism evidence="1 2">
    <name type="scientific">Senna tora</name>
    <dbReference type="NCBI Taxonomy" id="362788"/>
    <lineage>
        <taxon>Eukaryota</taxon>
        <taxon>Viridiplantae</taxon>
        <taxon>Streptophyta</taxon>
        <taxon>Embryophyta</taxon>
        <taxon>Tracheophyta</taxon>
        <taxon>Spermatophyta</taxon>
        <taxon>Magnoliopsida</taxon>
        <taxon>eudicotyledons</taxon>
        <taxon>Gunneridae</taxon>
        <taxon>Pentapetalae</taxon>
        <taxon>rosids</taxon>
        <taxon>fabids</taxon>
        <taxon>Fabales</taxon>
        <taxon>Fabaceae</taxon>
        <taxon>Caesalpinioideae</taxon>
        <taxon>Cassia clade</taxon>
        <taxon>Senna</taxon>
    </lineage>
</organism>
<evidence type="ECO:0000313" key="1">
    <source>
        <dbReference type="EMBL" id="KAF7842784.1"/>
    </source>
</evidence>
<evidence type="ECO:0000313" key="2">
    <source>
        <dbReference type="Proteomes" id="UP000634136"/>
    </source>
</evidence>
<sequence length="50" mass="5306">MTAMRSETTGGGVAMQFVVTEGFWTKVVRKITEVGTAVEGDLSGRGESQI</sequence>
<comment type="caution">
    <text evidence="1">The sequence shown here is derived from an EMBL/GenBank/DDBJ whole genome shotgun (WGS) entry which is preliminary data.</text>
</comment>
<proteinExistence type="predicted"/>
<dbReference type="Proteomes" id="UP000634136">
    <property type="component" value="Unassembled WGS sequence"/>
</dbReference>
<keyword evidence="2" id="KW-1185">Reference proteome</keyword>
<name>A0A834XCW1_9FABA</name>
<dbReference type="EMBL" id="JAAIUW010000002">
    <property type="protein sequence ID" value="KAF7842784.1"/>
    <property type="molecule type" value="Genomic_DNA"/>
</dbReference>
<gene>
    <name evidence="1" type="ORF">G2W53_005082</name>
</gene>
<accession>A0A834XCW1</accession>
<protein>
    <submittedName>
        <fullName evidence="1">Uncharacterized protein</fullName>
    </submittedName>
</protein>
<dbReference type="AlphaFoldDB" id="A0A834XCW1"/>